<evidence type="ECO:0000259" key="8">
    <source>
        <dbReference type="Pfam" id="PF02397"/>
    </source>
</evidence>
<keyword evidence="4 7" id="KW-0812">Transmembrane</keyword>
<evidence type="ECO:0000256" key="7">
    <source>
        <dbReference type="SAM" id="Phobius"/>
    </source>
</evidence>
<dbReference type="AlphaFoldDB" id="A0A1F4NPR2"/>
<proteinExistence type="inferred from homology"/>
<comment type="subcellular location">
    <subcellularLocation>
        <location evidence="1">Membrane</location>
        <topology evidence="1">Multi-pass membrane protein</topology>
    </subcellularLocation>
</comment>
<dbReference type="Proteomes" id="UP000178085">
    <property type="component" value="Unassembled WGS sequence"/>
</dbReference>
<evidence type="ECO:0000256" key="2">
    <source>
        <dbReference type="ARBA" id="ARBA00006464"/>
    </source>
</evidence>
<comment type="similarity">
    <text evidence="2">Belongs to the bacterial sugar transferase family.</text>
</comment>
<keyword evidence="5 7" id="KW-1133">Transmembrane helix</keyword>
<feature type="transmembrane region" description="Helical" evidence="7">
    <location>
        <begin position="259"/>
        <end position="283"/>
    </location>
</feature>
<evidence type="ECO:0000256" key="6">
    <source>
        <dbReference type="ARBA" id="ARBA00023136"/>
    </source>
</evidence>
<feature type="transmembrane region" description="Helical" evidence="7">
    <location>
        <begin position="80"/>
        <end position="101"/>
    </location>
</feature>
<evidence type="ECO:0000256" key="3">
    <source>
        <dbReference type="ARBA" id="ARBA00022679"/>
    </source>
</evidence>
<name>A0A1F4NPR2_UNCK3</name>
<keyword evidence="3" id="KW-0808">Transferase</keyword>
<dbReference type="Pfam" id="PF13727">
    <property type="entry name" value="CoA_binding_3"/>
    <property type="match status" value="1"/>
</dbReference>
<dbReference type="InterPro" id="IPR003362">
    <property type="entry name" value="Bact_transf"/>
</dbReference>
<dbReference type="NCBIfam" id="TIGR03025">
    <property type="entry name" value="EPS_sugtrans"/>
    <property type="match status" value="1"/>
</dbReference>
<dbReference type="EMBL" id="METD01000001">
    <property type="protein sequence ID" value="OGB73439.1"/>
    <property type="molecule type" value="Genomic_DNA"/>
</dbReference>
<evidence type="ECO:0000256" key="5">
    <source>
        <dbReference type="ARBA" id="ARBA00022989"/>
    </source>
</evidence>
<organism evidence="9 10">
    <name type="scientific">candidate division Kazan bacterium RIFCSPLOWO2_01_FULL_45_19</name>
    <dbReference type="NCBI Taxonomy" id="1798538"/>
    <lineage>
        <taxon>Bacteria</taxon>
        <taxon>Bacteria division Kazan-3B-28</taxon>
    </lineage>
</organism>
<accession>A0A1F4NPR2</accession>
<evidence type="ECO:0000256" key="4">
    <source>
        <dbReference type="ARBA" id="ARBA00022692"/>
    </source>
</evidence>
<dbReference type="PANTHER" id="PTHR30576">
    <property type="entry name" value="COLANIC BIOSYNTHESIS UDP-GLUCOSE LIPID CARRIER TRANSFERASE"/>
    <property type="match status" value="1"/>
</dbReference>
<dbReference type="GO" id="GO:0016020">
    <property type="term" value="C:membrane"/>
    <property type="evidence" value="ECO:0007669"/>
    <property type="project" value="UniProtKB-SubCell"/>
</dbReference>
<comment type="caution">
    <text evidence="9">The sequence shown here is derived from an EMBL/GenBank/DDBJ whole genome shotgun (WGS) entry which is preliminary data.</text>
</comment>
<dbReference type="PANTHER" id="PTHR30576:SF10">
    <property type="entry name" value="SLL5057 PROTEIN"/>
    <property type="match status" value="1"/>
</dbReference>
<feature type="transmembrane region" description="Helical" evidence="7">
    <location>
        <begin position="48"/>
        <end position="68"/>
    </location>
</feature>
<dbReference type="Pfam" id="PF02397">
    <property type="entry name" value="Bac_transf"/>
    <property type="match status" value="1"/>
</dbReference>
<protein>
    <recommendedName>
        <fullName evidence="8">Bacterial sugar transferase domain-containing protein</fullName>
    </recommendedName>
</protein>
<evidence type="ECO:0000313" key="9">
    <source>
        <dbReference type="EMBL" id="OGB73439.1"/>
    </source>
</evidence>
<gene>
    <name evidence="9" type="ORF">A3K51_01055</name>
</gene>
<feature type="domain" description="Bacterial sugar transferase" evidence="8">
    <location>
        <begin position="257"/>
        <end position="453"/>
    </location>
</feature>
<keyword evidence="6 7" id="KW-0472">Membrane</keyword>
<reference evidence="9 10" key="1">
    <citation type="journal article" date="2016" name="Nat. Commun.">
        <title>Thousands of microbial genomes shed light on interconnected biogeochemical processes in an aquifer system.</title>
        <authorList>
            <person name="Anantharaman K."/>
            <person name="Brown C.T."/>
            <person name="Hug L.A."/>
            <person name="Sharon I."/>
            <person name="Castelle C.J."/>
            <person name="Probst A.J."/>
            <person name="Thomas B.C."/>
            <person name="Singh A."/>
            <person name="Wilkins M.J."/>
            <person name="Karaoz U."/>
            <person name="Brodie E.L."/>
            <person name="Williams K.H."/>
            <person name="Hubbard S.S."/>
            <person name="Banfield J.F."/>
        </authorList>
    </citation>
    <scope>NUCLEOTIDE SEQUENCE [LARGE SCALE GENOMIC DNA]</scope>
</reference>
<evidence type="ECO:0000313" key="10">
    <source>
        <dbReference type="Proteomes" id="UP000178085"/>
    </source>
</evidence>
<evidence type="ECO:0000256" key="1">
    <source>
        <dbReference type="ARBA" id="ARBA00004141"/>
    </source>
</evidence>
<dbReference type="InterPro" id="IPR017475">
    <property type="entry name" value="EPS_sugar_tfrase"/>
</dbReference>
<dbReference type="GO" id="GO:0016780">
    <property type="term" value="F:phosphotransferase activity, for other substituted phosphate groups"/>
    <property type="evidence" value="ECO:0007669"/>
    <property type="project" value="TreeGrafter"/>
</dbReference>
<sequence length="459" mass="52028">MRRFNQFFTLLLVPLDYAMVVLTFVGAYWLRLNWQFVPIIYILPFDDYLRLVIELAPIWLVAFFGFGLYRFRGFRNPWELIGKIIIATSVALAVFVIGLFLAKTSFFSRLIIGYFWIFSVVFVLLGRAIVNYFRQWLQYAGTGVERVVLIADGKIAEDIARQIHASRPSQKLVITLTGVDLTVLADYHPDRVIIGHELAGDQMLRLIRWCEDNDVALQYVPSLTGLYTSHITVDTLAGYPIIELSPTPLSGWGRIIKRLFDIVVTLIGMMVALPVMLIVAIAVKLNSRGPIIYAQTRVGELGKPFTFYKFRSMYSELSPGLGGEKADQMLEQLRQRNEADGPLFKLADDPRVTRVGKFIRKTSLDELPQLFNVLLGQMSLVGPRPALPNEVAQYSDVAKRRLLVKPGLTGPWQVSGRSDISFDEYVGLDTYYIEHWSLFLDIKILLSTVGAVLTRKGSY</sequence>
<feature type="transmembrane region" description="Helical" evidence="7">
    <location>
        <begin position="7"/>
        <end position="28"/>
    </location>
</feature>
<feature type="transmembrane region" description="Helical" evidence="7">
    <location>
        <begin position="107"/>
        <end position="130"/>
    </location>
</feature>